<reference evidence="4 5" key="2">
    <citation type="submission" date="2020-03" db="EMBL/GenBank/DDBJ databases">
        <authorList>
            <person name="Ichikawa N."/>
            <person name="Kimura A."/>
            <person name="Kitahashi Y."/>
            <person name="Uohara A."/>
        </authorList>
    </citation>
    <scope>NUCLEOTIDE SEQUENCE [LARGE SCALE GENOMIC DNA]</scope>
    <source>
        <strain evidence="4 5">NBRC 108638</strain>
    </source>
</reference>
<dbReference type="AlphaFoldDB" id="A0A6V8LDS1"/>
<dbReference type="CDD" id="cd00397">
    <property type="entry name" value="DNA_BRE_C"/>
    <property type="match status" value="1"/>
</dbReference>
<evidence type="ECO:0000256" key="1">
    <source>
        <dbReference type="ARBA" id="ARBA00023172"/>
    </source>
</evidence>
<dbReference type="Proteomes" id="UP000482960">
    <property type="component" value="Unassembled WGS sequence"/>
</dbReference>
<dbReference type="InterPro" id="IPR011010">
    <property type="entry name" value="DNA_brk_join_enz"/>
</dbReference>
<dbReference type="PANTHER" id="PTHR30349">
    <property type="entry name" value="PHAGE INTEGRASE-RELATED"/>
    <property type="match status" value="1"/>
</dbReference>
<dbReference type="PROSITE" id="PS51898">
    <property type="entry name" value="TYR_RECOMBINASE"/>
    <property type="match status" value="1"/>
</dbReference>
<proteinExistence type="predicted"/>
<feature type="compositionally biased region" description="Basic and acidic residues" evidence="2">
    <location>
        <begin position="880"/>
        <end position="889"/>
    </location>
</feature>
<protein>
    <recommendedName>
        <fullName evidence="3">Tyr recombinase domain-containing protein</fullName>
    </recommendedName>
</protein>
<dbReference type="Pfam" id="PF00589">
    <property type="entry name" value="Phage_integrase"/>
    <property type="match status" value="1"/>
</dbReference>
<dbReference type="GO" id="GO:0015074">
    <property type="term" value="P:DNA integration"/>
    <property type="evidence" value="ECO:0007669"/>
    <property type="project" value="InterPro"/>
</dbReference>
<dbReference type="EMBL" id="BLPG01000001">
    <property type="protein sequence ID" value="GFJ93128.1"/>
    <property type="molecule type" value="Genomic_DNA"/>
</dbReference>
<feature type="compositionally biased region" description="Pro residues" evidence="2">
    <location>
        <begin position="1044"/>
        <end position="1054"/>
    </location>
</feature>
<dbReference type="Gene3D" id="1.10.443.10">
    <property type="entry name" value="Intergrase catalytic core"/>
    <property type="match status" value="1"/>
</dbReference>
<evidence type="ECO:0000313" key="4">
    <source>
        <dbReference type="EMBL" id="GFJ93128.1"/>
    </source>
</evidence>
<feature type="compositionally biased region" description="Low complexity" evidence="2">
    <location>
        <begin position="1021"/>
        <end position="1030"/>
    </location>
</feature>
<feature type="domain" description="Tyr recombinase" evidence="3">
    <location>
        <begin position="482"/>
        <end position="687"/>
    </location>
</feature>
<comment type="caution">
    <text evidence="4">The sequence shown here is derived from an EMBL/GenBank/DDBJ whole genome shotgun (WGS) entry which is preliminary data.</text>
</comment>
<reference evidence="4 5" key="1">
    <citation type="submission" date="2020-03" db="EMBL/GenBank/DDBJ databases">
        <title>Whole genome shotgun sequence of Phytohabitans rumicis NBRC 108638.</title>
        <authorList>
            <person name="Komaki H."/>
            <person name="Tamura T."/>
        </authorList>
    </citation>
    <scope>NUCLEOTIDE SEQUENCE [LARGE SCALE GENOMIC DNA]</scope>
    <source>
        <strain evidence="4 5">NBRC 108638</strain>
    </source>
</reference>
<dbReference type="PANTHER" id="PTHR30349:SF64">
    <property type="entry name" value="PROPHAGE INTEGRASE INTD-RELATED"/>
    <property type="match status" value="1"/>
</dbReference>
<keyword evidence="5" id="KW-1185">Reference proteome</keyword>
<feature type="region of interest" description="Disordered" evidence="2">
    <location>
        <begin position="850"/>
        <end position="1062"/>
    </location>
</feature>
<dbReference type="GO" id="GO:0003677">
    <property type="term" value="F:DNA binding"/>
    <property type="evidence" value="ECO:0007669"/>
    <property type="project" value="InterPro"/>
</dbReference>
<accession>A0A6V8LDS1</accession>
<dbReference type="InterPro" id="IPR002104">
    <property type="entry name" value="Integrase_catalytic"/>
</dbReference>
<dbReference type="InterPro" id="IPR013762">
    <property type="entry name" value="Integrase-like_cat_sf"/>
</dbReference>
<dbReference type="GO" id="GO:0006310">
    <property type="term" value="P:DNA recombination"/>
    <property type="evidence" value="ECO:0007669"/>
    <property type="project" value="UniProtKB-KW"/>
</dbReference>
<gene>
    <name evidence="4" type="ORF">Prum_067700</name>
</gene>
<dbReference type="InterPro" id="IPR050090">
    <property type="entry name" value="Tyrosine_recombinase_XerCD"/>
</dbReference>
<evidence type="ECO:0000259" key="3">
    <source>
        <dbReference type="PROSITE" id="PS51898"/>
    </source>
</evidence>
<evidence type="ECO:0000256" key="2">
    <source>
        <dbReference type="SAM" id="MobiDB-lite"/>
    </source>
</evidence>
<feature type="compositionally biased region" description="Basic residues" evidence="2">
    <location>
        <begin position="951"/>
        <end position="965"/>
    </location>
</feature>
<sequence length="1197" mass="134268">MTVAVAPLALGRPDREARDRLEVLTALITGPGFDPLFRGDVIHVPKNHPVLHWNCLIDGCDGYIRAQELCANHLVRWRQSAAAGVERAEFLRTASHVTARKRLNAPTGCRVTRCGRPAQRTMAAELCTFHLHRWQEASGSVRVPVEGFDDWVADQNPCDPYGACVAVCCTDLARSPLGLCEDHEKLYRRAGRPGGARLPSNWGRWFERRGAPVPVRYDDEPAFRRWCRRVQPAPRPGQISLHGMRPLMKAELKWGLHAYTQRTDHTRWWMHSILRVVDACRSLGSLHDYDLGGAGEHERMIVTEILRDLDIVYVTPSESKTAGYIEFQHFGRRISKLNSRFDLTGVPQRWLRNLLWEHLADLLRSVNCPRGRGTYFAIRVAVQELGAFLQDRAPGAGHDPSVLSAEHVEQFVADHRRRARDGLPARRPSTKPATVTSVTCKSTFDVLRRIMRTALEASRTDQIGLDRAFAFAFPPGDKPVFRPRSPFTDDTARALADQSNLGILAGADITDRGARDIWETIVATGRRAGEVLDLRLDCIGLYNGVPLLWHDQTKVGNYNEAIRIPDYTFQRLRDRQRRTITRFQDRYARTPTAAERAKMALFPRGYKNPHGTYAVSHSWFHTHFRRWVLHLDLGSAVPHQARHTLATKLLAAGASLQHIKRYLGHVSERMTEHYTKVALSDIDDVLQQVWVTGPGASQPGQLVSEGVTPLSRERAEALAIDLGRRSTPTEGGLCTYQVVVDGGACPWNLDCEHCDKFVMTGADLLYWRRKREQWYSLAERAPTDEMADWLHQQFEPIDRAIAGLERALAGLGLLDDALGLDLRRPRTSSTVSGPPRSAPLTWPLSVTWRPIHDHSRSGNAAHGGRQPRPPAEHPQQTRPHRGDPADHAPRANPGDLPGRRSAGGSLAHLPLPERRRQEAGDHGDRRQRRPATPNPGSTRRATRSVLAPARPQRRGRPQGRLRRDRHTTGTDRHPPRATPQPASRVRRGHRPTPRGGERRTQATRSPAHGGKQAPGPEASCRPVQQPLPRQAARRPRSRATQRPDAPPARHPPPLRSVTGDKQRASVDVPHFFVHDKIRDVVQRTPCVWRQPRPRPATILAKKWPARPATVRNMPSPSDDATGCGREVPSPWEHSVPFGWPRLAAQPPPSSPIHKEHRNAEGEIWQFRSRSPAGARIDVGDAVIFAFAIRQCRPGNRA</sequence>
<organism evidence="4 5">
    <name type="scientific">Phytohabitans rumicis</name>
    <dbReference type="NCBI Taxonomy" id="1076125"/>
    <lineage>
        <taxon>Bacteria</taxon>
        <taxon>Bacillati</taxon>
        <taxon>Actinomycetota</taxon>
        <taxon>Actinomycetes</taxon>
        <taxon>Micromonosporales</taxon>
        <taxon>Micromonosporaceae</taxon>
    </lineage>
</organism>
<evidence type="ECO:0000313" key="5">
    <source>
        <dbReference type="Proteomes" id="UP000482960"/>
    </source>
</evidence>
<keyword evidence="1" id="KW-0233">DNA recombination</keyword>
<dbReference type="SUPFAM" id="SSF56349">
    <property type="entry name" value="DNA breaking-rejoining enzymes"/>
    <property type="match status" value="1"/>
</dbReference>
<feature type="region of interest" description="Disordered" evidence="2">
    <location>
        <begin position="1108"/>
        <end position="1128"/>
    </location>
</feature>
<name>A0A6V8LDS1_9ACTN</name>
<feature type="compositionally biased region" description="Basic and acidic residues" evidence="2">
    <location>
        <begin position="911"/>
        <end position="924"/>
    </location>
</feature>